<dbReference type="EC" id="3.4.16.-" evidence="7"/>
<dbReference type="PRINTS" id="PR00724">
    <property type="entry name" value="CRBOXYPTASEC"/>
</dbReference>
<keyword evidence="4 7" id="KW-0732">Signal</keyword>
<evidence type="ECO:0000256" key="3">
    <source>
        <dbReference type="ARBA" id="ARBA00022670"/>
    </source>
</evidence>
<dbReference type="GO" id="GO:0004185">
    <property type="term" value="F:serine-type carboxypeptidase activity"/>
    <property type="evidence" value="ECO:0007669"/>
    <property type="project" value="UniProtKB-UniRule"/>
</dbReference>
<keyword evidence="9" id="KW-1185">Reference proteome</keyword>
<protein>
    <recommendedName>
        <fullName evidence="7">Carboxypeptidase</fullName>
        <ecNumber evidence="7">3.4.16.-</ecNumber>
    </recommendedName>
</protein>
<accession>A0A8E2FCS8</accession>
<dbReference type="SUPFAM" id="SSF53474">
    <property type="entry name" value="alpha/beta-Hydrolases"/>
    <property type="match status" value="1"/>
</dbReference>
<dbReference type="OrthoDB" id="443318at2759"/>
<evidence type="ECO:0000256" key="7">
    <source>
        <dbReference type="RuleBase" id="RU361156"/>
    </source>
</evidence>
<reference evidence="8 9" key="1">
    <citation type="journal article" date="2016" name="Nat. Commun.">
        <title>Ectomycorrhizal ecology is imprinted in the genome of the dominant symbiotic fungus Cenococcum geophilum.</title>
        <authorList>
            <consortium name="DOE Joint Genome Institute"/>
            <person name="Peter M."/>
            <person name="Kohler A."/>
            <person name="Ohm R.A."/>
            <person name="Kuo A."/>
            <person name="Krutzmann J."/>
            <person name="Morin E."/>
            <person name="Arend M."/>
            <person name="Barry K.W."/>
            <person name="Binder M."/>
            <person name="Choi C."/>
            <person name="Clum A."/>
            <person name="Copeland A."/>
            <person name="Grisel N."/>
            <person name="Haridas S."/>
            <person name="Kipfer T."/>
            <person name="LaButti K."/>
            <person name="Lindquist E."/>
            <person name="Lipzen A."/>
            <person name="Maire R."/>
            <person name="Meier B."/>
            <person name="Mihaltcheva S."/>
            <person name="Molinier V."/>
            <person name="Murat C."/>
            <person name="Poggeler S."/>
            <person name="Quandt C.A."/>
            <person name="Sperisen C."/>
            <person name="Tritt A."/>
            <person name="Tisserant E."/>
            <person name="Crous P.W."/>
            <person name="Henrissat B."/>
            <person name="Nehls U."/>
            <person name="Egli S."/>
            <person name="Spatafora J.W."/>
            <person name="Grigoriev I.V."/>
            <person name="Martin F.M."/>
        </authorList>
    </citation>
    <scope>NUCLEOTIDE SEQUENCE [LARGE SCALE GENOMIC DNA]</scope>
    <source>
        <strain evidence="8 9">CBS 207.34</strain>
    </source>
</reference>
<keyword evidence="6" id="KW-0325">Glycoprotein</keyword>
<dbReference type="EMBL" id="KV748531">
    <property type="protein sequence ID" value="OCL14791.1"/>
    <property type="molecule type" value="Genomic_DNA"/>
</dbReference>
<dbReference type="Gene3D" id="3.40.50.1820">
    <property type="entry name" value="alpha/beta hydrolase"/>
    <property type="match status" value="1"/>
</dbReference>
<keyword evidence="5 7" id="KW-0378">Hydrolase</keyword>
<evidence type="ECO:0000313" key="9">
    <source>
        <dbReference type="Proteomes" id="UP000250140"/>
    </source>
</evidence>
<comment type="similarity">
    <text evidence="1 7">Belongs to the peptidase S10 family.</text>
</comment>
<keyword evidence="2 7" id="KW-0121">Carboxypeptidase</keyword>
<dbReference type="AlphaFoldDB" id="A0A8E2FCS8"/>
<evidence type="ECO:0000256" key="6">
    <source>
        <dbReference type="ARBA" id="ARBA00023180"/>
    </source>
</evidence>
<feature type="signal peptide" evidence="7">
    <location>
        <begin position="1"/>
        <end position="22"/>
    </location>
</feature>
<name>A0A8E2FCS8_9PEZI</name>
<gene>
    <name evidence="8" type="ORF">AOQ84DRAFT_370968</name>
</gene>
<dbReference type="GO" id="GO:0006508">
    <property type="term" value="P:proteolysis"/>
    <property type="evidence" value="ECO:0007669"/>
    <property type="project" value="UniProtKB-KW"/>
</dbReference>
<evidence type="ECO:0000256" key="5">
    <source>
        <dbReference type="ARBA" id="ARBA00022801"/>
    </source>
</evidence>
<dbReference type="Proteomes" id="UP000250140">
    <property type="component" value="Unassembled WGS sequence"/>
</dbReference>
<organism evidence="8 9">
    <name type="scientific">Glonium stellatum</name>
    <dbReference type="NCBI Taxonomy" id="574774"/>
    <lineage>
        <taxon>Eukaryota</taxon>
        <taxon>Fungi</taxon>
        <taxon>Dikarya</taxon>
        <taxon>Ascomycota</taxon>
        <taxon>Pezizomycotina</taxon>
        <taxon>Dothideomycetes</taxon>
        <taxon>Pleosporomycetidae</taxon>
        <taxon>Gloniales</taxon>
        <taxon>Gloniaceae</taxon>
        <taxon>Glonium</taxon>
    </lineage>
</organism>
<feature type="chain" id="PRO_5034445351" description="Carboxypeptidase" evidence="7">
    <location>
        <begin position="23"/>
        <end position="531"/>
    </location>
</feature>
<dbReference type="Pfam" id="PF00450">
    <property type="entry name" value="Peptidase_S10"/>
    <property type="match status" value="1"/>
</dbReference>
<dbReference type="InterPro" id="IPR018202">
    <property type="entry name" value="Ser_caboxypep_ser_AS"/>
</dbReference>
<sequence>MSSNIWRAALLTSCLFFGIVSTTRFQEISHRKGFSPNLRRAPQFRKERRAANETSSYRFYNNDTAPYFIDSLPDIPFDIGEMYSGLIPIDMSNASRALFFVFQPIIGEPVDEVTIWLNGGPGCSSLEGFLQETGLFIWSWGMYAPEINMYSWPNLTNVLWVEQPVGTGFSTGDVTATSEEDIAKDFVDFFLNFEKIFGISKFKIYVTGESYAGRYVPYIAGEMIDRCDEDLLDVSGALVYDPCIGSYIYAQNQAVAVPFVQQNNNVMGFNKSFLADLAALDESCGYAAFREQYMTFPPSSVQPPKYFNSTSDVACDVWGMSYTNAYAPNPCFNVYEISLQCPLLSDPLGYPTDLQYAYPGLPAYFNRTDVKQAMHAPLDVEWRDCKGPVFVGDGGPEDEGDTSPDPIQHVLPKVIEKTNRVLVANGALDFSILTNGTLLAIQNMTWNGALGFQERPAKDIVIALPDLQYQNLFVEQGFGDIDNPQGVMGVQHYERGLMWAETFLSGHMEPQFQPRSAYRHLQWVLGRIDEL</sequence>
<dbReference type="PANTHER" id="PTHR11802:SF479">
    <property type="entry name" value="CARBOXYPEPTIDASE"/>
    <property type="match status" value="1"/>
</dbReference>
<dbReference type="InterPro" id="IPR001563">
    <property type="entry name" value="Peptidase_S10"/>
</dbReference>
<dbReference type="PROSITE" id="PS00131">
    <property type="entry name" value="CARBOXYPEPT_SER_SER"/>
    <property type="match status" value="1"/>
</dbReference>
<dbReference type="InterPro" id="IPR029058">
    <property type="entry name" value="AB_hydrolase_fold"/>
</dbReference>
<keyword evidence="3 7" id="KW-0645">Protease</keyword>
<evidence type="ECO:0000313" key="8">
    <source>
        <dbReference type="EMBL" id="OCL14791.1"/>
    </source>
</evidence>
<proteinExistence type="inferred from homology"/>
<evidence type="ECO:0000256" key="2">
    <source>
        <dbReference type="ARBA" id="ARBA00022645"/>
    </source>
</evidence>
<dbReference type="PANTHER" id="PTHR11802">
    <property type="entry name" value="SERINE PROTEASE FAMILY S10 SERINE CARBOXYPEPTIDASE"/>
    <property type="match status" value="1"/>
</dbReference>
<dbReference type="FunFam" id="3.40.50.1820:FF:000118">
    <property type="entry name" value="Carboxypeptidase"/>
    <property type="match status" value="1"/>
</dbReference>
<evidence type="ECO:0000256" key="1">
    <source>
        <dbReference type="ARBA" id="ARBA00009431"/>
    </source>
</evidence>
<evidence type="ECO:0000256" key="4">
    <source>
        <dbReference type="ARBA" id="ARBA00022729"/>
    </source>
</evidence>